<evidence type="ECO:0000313" key="2">
    <source>
        <dbReference type="Proteomes" id="UP000006201"/>
    </source>
</evidence>
<comment type="caution">
    <text evidence="1">The sequence shown here is derived from an EMBL/GenBank/DDBJ whole genome shotgun (WGS) entry which is preliminary data.</text>
</comment>
<dbReference type="HOGENOM" id="CLU_3047123_0_0_6"/>
<reference evidence="1 2" key="1">
    <citation type="submission" date="2006-02" db="EMBL/GenBank/DDBJ databases">
        <authorList>
            <person name="Moran M.A."/>
            <person name="Kjelleberg S."/>
            <person name="Egan S."/>
            <person name="Saunders N."/>
            <person name="Thomas T."/>
            <person name="Ferriera S."/>
            <person name="Johnson J."/>
            <person name="Kravitz S."/>
            <person name="Halpern A."/>
            <person name="Remington K."/>
            <person name="Beeson K."/>
            <person name="Tran B."/>
            <person name="Rogers Y.-H."/>
            <person name="Friedman R."/>
            <person name="Venter J.C."/>
        </authorList>
    </citation>
    <scope>NUCLEOTIDE SEQUENCE [LARGE SCALE GENOMIC DNA]</scope>
    <source>
        <strain evidence="1 2">D2</strain>
    </source>
</reference>
<keyword evidence="2" id="KW-1185">Reference proteome</keyword>
<protein>
    <submittedName>
        <fullName evidence="1">Uncharacterized protein</fullName>
    </submittedName>
</protein>
<dbReference type="STRING" id="87626.PTD2_06364"/>
<accession>A4C7S8</accession>
<gene>
    <name evidence="1" type="ORF">PTD2_06364</name>
</gene>
<dbReference type="Proteomes" id="UP000006201">
    <property type="component" value="Unassembled WGS sequence"/>
</dbReference>
<organism evidence="1 2">
    <name type="scientific">Pseudoalteromonas tunicata D2</name>
    <dbReference type="NCBI Taxonomy" id="87626"/>
    <lineage>
        <taxon>Bacteria</taxon>
        <taxon>Pseudomonadati</taxon>
        <taxon>Pseudomonadota</taxon>
        <taxon>Gammaproteobacteria</taxon>
        <taxon>Alteromonadales</taxon>
        <taxon>Pseudoalteromonadaceae</taxon>
        <taxon>Pseudoalteromonas</taxon>
    </lineage>
</organism>
<dbReference type="EMBL" id="AAOH01000003">
    <property type="protein sequence ID" value="EAR28643.1"/>
    <property type="molecule type" value="Genomic_DNA"/>
</dbReference>
<proteinExistence type="predicted"/>
<name>A4C7S8_9GAMM</name>
<sequence>MNKYAQGLLTALFYHICEYKKEQHKSLFINKKITIGQILTASKPINLKFNELKM</sequence>
<evidence type="ECO:0000313" key="1">
    <source>
        <dbReference type="EMBL" id="EAR28643.1"/>
    </source>
</evidence>
<dbReference type="AlphaFoldDB" id="A4C7S8"/>